<proteinExistence type="predicted"/>
<dbReference type="EMBL" id="SRLO01000140">
    <property type="protein sequence ID" value="TNN72259.1"/>
    <property type="molecule type" value="Genomic_DNA"/>
</dbReference>
<gene>
    <name evidence="1" type="ORF">EYF80_017543</name>
</gene>
<dbReference type="Proteomes" id="UP000314294">
    <property type="component" value="Unassembled WGS sequence"/>
</dbReference>
<organism evidence="1 2">
    <name type="scientific">Liparis tanakae</name>
    <name type="common">Tanaka's snailfish</name>
    <dbReference type="NCBI Taxonomy" id="230148"/>
    <lineage>
        <taxon>Eukaryota</taxon>
        <taxon>Metazoa</taxon>
        <taxon>Chordata</taxon>
        <taxon>Craniata</taxon>
        <taxon>Vertebrata</taxon>
        <taxon>Euteleostomi</taxon>
        <taxon>Actinopterygii</taxon>
        <taxon>Neopterygii</taxon>
        <taxon>Teleostei</taxon>
        <taxon>Neoteleostei</taxon>
        <taxon>Acanthomorphata</taxon>
        <taxon>Eupercaria</taxon>
        <taxon>Perciformes</taxon>
        <taxon>Cottioidei</taxon>
        <taxon>Cottales</taxon>
        <taxon>Liparidae</taxon>
        <taxon>Liparis</taxon>
    </lineage>
</organism>
<keyword evidence="2" id="KW-1185">Reference proteome</keyword>
<accession>A0A4Z2I2F4</accession>
<reference evidence="1 2" key="1">
    <citation type="submission" date="2019-03" db="EMBL/GenBank/DDBJ databases">
        <title>First draft genome of Liparis tanakae, snailfish: a comprehensive survey of snailfish specific genes.</title>
        <authorList>
            <person name="Kim W."/>
            <person name="Song I."/>
            <person name="Jeong J.-H."/>
            <person name="Kim D."/>
            <person name="Kim S."/>
            <person name="Ryu S."/>
            <person name="Song J.Y."/>
            <person name="Lee S.K."/>
        </authorList>
    </citation>
    <scope>NUCLEOTIDE SEQUENCE [LARGE SCALE GENOMIC DNA]</scope>
    <source>
        <tissue evidence="1">Muscle</tissue>
    </source>
</reference>
<sequence length="177" mass="19617">MMESDLEKFRREAGMSAPEKPRSLYLNLKLSLRHRSTLDDAQPRLVCRTAAVRPASLHTGHMAAATTQRLQTWLEDEVSGVNQVAERDTSGSERGELLEAGGLCLTVEVDQACRGGIIFQGGKLTAVRDRWTRYGAVCVVRALVSVPFSSPGSSHRPVEYSRVCERGINYQTDEILR</sequence>
<dbReference type="AlphaFoldDB" id="A0A4Z2I2F4"/>
<protein>
    <submittedName>
        <fullName evidence="1">Uncharacterized protein</fullName>
    </submittedName>
</protein>
<evidence type="ECO:0000313" key="1">
    <source>
        <dbReference type="EMBL" id="TNN72259.1"/>
    </source>
</evidence>
<comment type="caution">
    <text evidence="1">The sequence shown here is derived from an EMBL/GenBank/DDBJ whole genome shotgun (WGS) entry which is preliminary data.</text>
</comment>
<name>A0A4Z2I2F4_9TELE</name>
<evidence type="ECO:0000313" key="2">
    <source>
        <dbReference type="Proteomes" id="UP000314294"/>
    </source>
</evidence>